<evidence type="ECO:0000256" key="1">
    <source>
        <dbReference type="SAM" id="Phobius"/>
    </source>
</evidence>
<feature type="transmembrane region" description="Helical" evidence="1">
    <location>
        <begin position="175"/>
        <end position="194"/>
    </location>
</feature>
<name>A0A9J6QWR3_9FIRM</name>
<dbReference type="PANTHER" id="PTHR45138">
    <property type="entry name" value="REGULATORY COMPONENTS OF SENSORY TRANSDUCTION SYSTEM"/>
    <property type="match status" value="1"/>
</dbReference>
<dbReference type="AlphaFoldDB" id="A0A9J6QWR3"/>
<organism evidence="3 4">
    <name type="scientific">Hominibacterium faecale</name>
    <dbReference type="NCBI Taxonomy" id="2839743"/>
    <lineage>
        <taxon>Bacteria</taxon>
        <taxon>Bacillati</taxon>
        <taxon>Bacillota</taxon>
        <taxon>Clostridia</taxon>
        <taxon>Peptostreptococcales</taxon>
        <taxon>Anaerovoracaceae</taxon>
        <taxon>Hominibacterium</taxon>
    </lineage>
</organism>
<keyword evidence="4" id="KW-1185">Reference proteome</keyword>
<dbReference type="PROSITE" id="PS50887">
    <property type="entry name" value="GGDEF"/>
    <property type="match status" value="1"/>
</dbReference>
<keyword evidence="1" id="KW-1133">Transmembrane helix</keyword>
<dbReference type="GO" id="GO:0052621">
    <property type="term" value="F:diguanylate cyclase activity"/>
    <property type="evidence" value="ECO:0007669"/>
    <property type="project" value="TreeGrafter"/>
</dbReference>
<evidence type="ECO:0000259" key="2">
    <source>
        <dbReference type="PROSITE" id="PS50887"/>
    </source>
</evidence>
<comment type="caution">
    <text evidence="3">The sequence shown here is derived from an EMBL/GenBank/DDBJ whole genome shotgun (WGS) entry which is preliminary data.</text>
</comment>
<feature type="transmembrane region" description="Helical" evidence="1">
    <location>
        <begin position="135"/>
        <end position="163"/>
    </location>
</feature>
<dbReference type="InterPro" id="IPR000160">
    <property type="entry name" value="GGDEF_dom"/>
</dbReference>
<evidence type="ECO:0000313" key="3">
    <source>
        <dbReference type="EMBL" id="MCU7379929.1"/>
    </source>
</evidence>
<dbReference type="EMBL" id="JAOSHN010000007">
    <property type="protein sequence ID" value="MCU7379929.1"/>
    <property type="molecule type" value="Genomic_DNA"/>
</dbReference>
<accession>A0A9J6QWR3</accession>
<feature type="transmembrane region" description="Helical" evidence="1">
    <location>
        <begin position="100"/>
        <end position="123"/>
    </location>
</feature>
<dbReference type="SUPFAM" id="SSF55073">
    <property type="entry name" value="Nucleotide cyclase"/>
    <property type="match status" value="1"/>
</dbReference>
<dbReference type="FunFam" id="3.30.70.270:FF:000001">
    <property type="entry name" value="Diguanylate cyclase domain protein"/>
    <property type="match status" value="1"/>
</dbReference>
<dbReference type="InterPro" id="IPR050469">
    <property type="entry name" value="Diguanylate_Cyclase"/>
</dbReference>
<dbReference type="InterPro" id="IPR029787">
    <property type="entry name" value="Nucleotide_cyclase"/>
</dbReference>
<evidence type="ECO:0000313" key="4">
    <source>
        <dbReference type="Proteomes" id="UP001065549"/>
    </source>
</evidence>
<dbReference type="InterPro" id="IPR043128">
    <property type="entry name" value="Rev_trsase/Diguanyl_cyclase"/>
</dbReference>
<dbReference type="PANTHER" id="PTHR45138:SF9">
    <property type="entry name" value="DIGUANYLATE CYCLASE DGCM-RELATED"/>
    <property type="match status" value="1"/>
</dbReference>
<dbReference type="CDD" id="cd01949">
    <property type="entry name" value="GGDEF"/>
    <property type="match status" value="1"/>
</dbReference>
<keyword evidence="1" id="KW-0812">Transmembrane</keyword>
<dbReference type="Pfam" id="PF00990">
    <property type="entry name" value="GGDEF"/>
    <property type="match status" value="1"/>
</dbReference>
<dbReference type="SMART" id="SM00267">
    <property type="entry name" value="GGDEF"/>
    <property type="match status" value="1"/>
</dbReference>
<feature type="transmembrane region" description="Helical" evidence="1">
    <location>
        <begin position="46"/>
        <end position="64"/>
    </location>
</feature>
<dbReference type="Proteomes" id="UP001065549">
    <property type="component" value="Unassembled WGS sequence"/>
</dbReference>
<reference evidence="3" key="1">
    <citation type="submission" date="2022-09" db="EMBL/GenBank/DDBJ databases">
        <title>Culturomic study of gut microbiota in children with autism spectrum disorder.</title>
        <authorList>
            <person name="Efimov B.A."/>
            <person name="Chaplin A.V."/>
            <person name="Sokolova S.R."/>
            <person name="Pikina A.P."/>
            <person name="Korzhanova M."/>
            <person name="Belova V."/>
            <person name="Korostin D."/>
        </authorList>
    </citation>
    <scope>NUCLEOTIDE SEQUENCE</scope>
    <source>
        <strain evidence="3">ASD5510</strain>
    </source>
</reference>
<dbReference type="RefSeq" id="WP_227754985.1">
    <property type="nucleotide sequence ID" value="NZ_JAOSHN010000007.1"/>
</dbReference>
<feature type="transmembrane region" description="Helical" evidence="1">
    <location>
        <begin position="70"/>
        <end position="88"/>
    </location>
</feature>
<proteinExistence type="predicted"/>
<keyword evidence="1" id="KW-0472">Membrane</keyword>
<feature type="domain" description="GGDEF" evidence="2">
    <location>
        <begin position="241"/>
        <end position="373"/>
    </location>
</feature>
<dbReference type="Gene3D" id="3.30.70.270">
    <property type="match status" value="1"/>
</dbReference>
<gene>
    <name evidence="3" type="ORF">OBO34_16435</name>
</gene>
<sequence length="379" mass="43182">MKRQVWIGPRIWKSLKAFQVKNRKYITENREDIAEKNRTILKRISLLYSMVLIGYAIMAFFVFKSPELDYVYLFYISLQICFDLVLIYQDRSKKLKYRTVSCLCVIFCLLVMAFIITVSIYPFPEKPAIYFPTALVALSVLFVFTFAKLAMMQIGFAAVFLVIDHGLKTADAYSYDAFATAAALIIGLICAYIVTDLRLKEYKVKVQLQRLSSIDSLTGLYNKRMTQQLCSQYLKQKEGQPQGVLFILDLDDFKGINDQQGHMKGDLVLTKIGKCLRECFREEDILGRIGGDEFLAFMVGTSDRKVAETRAELVIDAVSKVKFDASSLQVTCSVGIAVCGGEAMDFNQLFARADKAMYYAKLRGKDEFVVWQDEAEQMC</sequence>
<protein>
    <submittedName>
        <fullName evidence="3">GGDEF domain-containing protein</fullName>
    </submittedName>
</protein>
<dbReference type="NCBIfam" id="TIGR00254">
    <property type="entry name" value="GGDEF"/>
    <property type="match status" value="1"/>
</dbReference>